<feature type="compositionally biased region" description="Low complexity" evidence="2">
    <location>
        <begin position="9"/>
        <end position="21"/>
    </location>
</feature>
<organism evidence="3 4">
    <name type="scientific">Tilletia horrida</name>
    <dbReference type="NCBI Taxonomy" id="155126"/>
    <lineage>
        <taxon>Eukaryota</taxon>
        <taxon>Fungi</taxon>
        <taxon>Dikarya</taxon>
        <taxon>Basidiomycota</taxon>
        <taxon>Ustilaginomycotina</taxon>
        <taxon>Exobasidiomycetes</taxon>
        <taxon>Tilletiales</taxon>
        <taxon>Tilletiaceae</taxon>
        <taxon>Tilletia</taxon>
    </lineage>
</organism>
<keyword evidence="4" id="KW-1185">Reference proteome</keyword>
<comment type="caution">
    <text evidence="3">The sequence shown here is derived from an EMBL/GenBank/DDBJ whole genome shotgun (WGS) entry which is preliminary data.</text>
</comment>
<feature type="compositionally biased region" description="Basic and acidic residues" evidence="2">
    <location>
        <begin position="289"/>
        <end position="324"/>
    </location>
</feature>
<feature type="region of interest" description="Disordered" evidence="2">
    <location>
        <begin position="414"/>
        <end position="436"/>
    </location>
</feature>
<dbReference type="AlphaFoldDB" id="A0AAN6GJP2"/>
<evidence type="ECO:0000256" key="2">
    <source>
        <dbReference type="SAM" id="MobiDB-lite"/>
    </source>
</evidence>
<dbReference type="Proteomes" id="UP001176521">
    <property type="component" value="Unassembled WGS sequence"/>
</dbReference>
<feature type="region of interest" description="Disordered" evidence="2">
    <location>
        <begin position="289"/>
        <end position="339"/>
    </location>
</feature>
<dbReference type="EMBL" id="JAPDMQ010000008">
    <property type="protein sequence ID" value="KAK0540764.1"/>
    <property type="molecule type" value="Genomic_DNA"/>
</dbReference>
<name>A0AAN6GJP2_9BASI</name>
<gene>
    <name evidence="3" type="ORF">OC842_000333</name>
</gene>
<proteinExistence type="predicted"/>
<feature type="region of interest" description="Disordered" evidence="2">
    <location>
        <begin position="212"/>
        <end position="272"/>
    </location>
</feature>
<feature type="region of interest" description="Disordered" evidence="2">
    <location>
        <begin position="1"/>
        <end position="94"/>
    </location>
</feature>
<feature type="coiled-coil region" evidence="1">
    <location>
        <begin position="94"/>
        <end position="129"/>
    </location>
</feature>
<protein>
    <submittedName>
        <fullName evidence="3">Uncharacterized protein</fullName>
    </submittedName>
</protein>
<feature type="compositionally biased region" description="Polar residues" evidence="2">
    <location>
        <begin position="53"/>
        <end position="63"/>
    </location>
</feature>
<accession>A0AAN6GJP2</accession>
<feature type="compositionally biased region" description="Gly residues" evidence="2">
    <location>
        <begin position="594"/>
        <end position="616"/>
    </location>
</feature>
<evidence type="ECO:0000313" key="3">
    <source>
        <dbReference type="EMBL" id="KAK0540764.1"/>
    </source>
</evidence>
<reference evidence="3" key="1">
    <citation type="journal article" date="2023" name="PhytoFront">
        <title>Draft Genome Resources of Seven Strains of Tilletia horrida, Causal Agent of Kernel Smut of Rice.</title>
        <authorList>
            <person name="Khanal S."/>
            <person name="Antony Babu S."/>
            <person name="Zhou X.G."/>
        </authorList>
    </citation>
    <scope>NUCLEOTIDE SEQUENCE</scope>
    <source>
        <strain evidence="3">TX3</strain>
    </source>
</reference>
<sequence>MSDASPQEASGSSRGAAASGSGSRGGSGRSKTGRGGAKKTSATPLQAIAEEGNTPSGSAANAQSSTGLSAAAGGDGGSAVGGEGTQRAPRRTTQQIVEEKVAAAEANMRELLAKQSTELEERLAEKVDEKLHTYQEAVENFAVEERVVTLEHGRPSRVDQEKIVIVVNALQLDEMREALRAHRTHTEAAKRIETRMRALEERLAEAEAVAAAASSSAQRARGRAREESVSSGHMTDESEDPDRTLVASSSRRSGQPARKKAKQTVDPGRPDAAAQKAFEALLREGFGISKEDQWPEYPDVPKDSDQWPRHPVEIPELPADHPEANLDPQLRSDPPPRGEPKLRLNWIGGQIDDVEFSGVIKKYAKQIADRPDDFDIPDDERRKHAKIEGACKRTLEHIKRTVRVSLQLDAEELKKKKTKKAKRDRCRTRRATRQKQRMALLGTRPDAVKDAGFDVGAVESMLCVECVEEDETEDEGTEAVVGEKPTKSLRQVIPEWWSAENRSLQQNLDSLIPAASGSYSIKPVISLRPCTTTLSGKIPRIAVSSRFAEDNPDLVRNVKKNSPPFKPARGAVASSADAWGRPIRGLAVVSGSETRGGGAGEADEAGGGGGDAGAGDGEGDGDRGEGSSEGVLGSGTDDEGYC</sequence>
<feature type="compositionally biased region" description="Basic residues" evidence="2">
    <location>
        <begin position="415"/>
        <end position="436"/>
    </location>
</feature>
<evidence type="ECO:0000256" key="1">
    <source>
        <dbReference type="SAM" id="Coils"/>
    </source>
</evidence>
<feature type="compositionally biased region" description="Gly residues" evidence="2">
    <location>
        <begin position="73"/>
        <end position="84"/>
    </location>
</feature>
<evidence type="ECO:0000313" key="4">
    <source>
        <dbReference type="Proteomes" id="UP001176521"/>
    </source>
</evidence>
<keyword evidence="1" id="KW-0175">Coiled coil</keyword>
<feature type="region of interest" description="Disordered" evidence="2">
    <location>
        <begin position="590"/>
        <end position="642"/>
    </location>
</feature>